<dbReference type="AlphaFoldDB" id="A0A955I9K8"/>
<reference evidence="2" key="1">
    <citation type="submission" date="2020-04" db="EMBL/GenBank/DDBJ databases">
        <authorList>
            <person name="Zhang T."/>
        </authorList>
    </citation>
    <scope>NUCLEOTIDE SEQUENCE</scope>
    <source>
        <strain evidence="2">HKST-UBA13</strain>
    </source>
</reference>
<evidence type="ECO:0000313" key="3">
    <source>
        <dbReference type="Proteomes" id="UP000775877"/>
    </source>
</evidence>
<proteinExistence type="predicted"/>
<evidence type="ECO:0000256" key="1">
    <source>
        <dbReference type="SAM" id="Phobius"/>
    </source>
</evidence>
<sequence length="133" mass="15399">MQRLLDFIKNNYFLYFVMMLLFGIVILVVIYNLTVVQPEKQRQQQLAENPPETFVNNDESPALDGESYDNDFETLFNQLPIQRAQYIMEQDGDNIVITVKEDGNESIFVGLALSYIESFGIDPNDERIIINLI</sequence>
<keyword evidence="1" id="KW-0812">Transmembrane</keyword>
<evidence type="ECO:0000313" key="2">
    <source>
        <dbReference type="EMBL" id="MCA9380816.1"/>
    </source>
</evidence>
<accession>A0A955I9K8</accession>
<comment type="caution">
    <text evidence="2">The sequence shown here is derived from an EMBL/GenBank/DDBJ whole genome shotgun (WGS) entry which is preliminary data.</text>
</comment>
<organism evidence="2 3">
    <name type="scientific">Candidatus Dojkabacteria bacterium</name>
    <dbReference type="NCBI Taxonomy" id="2099670"/>
    <lineage>
        <taxon>Bacteria</taxon>
        <taxon>Candidatus Dojkabacteria</taxon>
    </lineage>
</organism>
<protein>
    <submittedName>
        <fullName evidence="2">Uncharacterized protein</fullName>
    </submittedName>
</protein>
<feature type="transmembrane region" description="Helical" evidence="1">
    <location>
        <begin position="12"/>
        <end position="33"/>
    </location>
</feature>
<reference evidence="2" key="2">
    <citation type="journal article" date="2021" name="Microbiome">
        <title>Successional dynamics and alternative stable states in a saline activated sludge microbial community over 9 years.</title>
        <authorList>
            <person name="Wang Y."/>
            <person name="Ye J."/>
            <person name="Ju F."/>
            <person name="Liu L."/>
            <person name="Boyd J.A."/>
            <person name="Deng Y."/>
            <person name="Parks D.H."/>
            <person name="Jiang X."/>
            <person name="Yin X."/>
            <person name="Woodcroft B.J."/>
            <person name="Tyson G.W."/>
            <person name="Hugenholtz P."/>
            <person name="Polz M.F."/>
            <person name="Zhang T."/>
        </authorList>
    </citation>
    <scope>NUCLEOTIDE SEQUENCE</scope>
    <source>
        <strain evidence="2">HKST-UBA13</strain>
    </source>
</reference>
<keyword evidence="1" id="KW-0472">Membrane</keyword>
<name>A0A955I9K8_9BACT</name>
<dbReference type="Proteomes" id="UP000775877">
    <property type="component" value="Unassembled WGS sequence"/>
</dbReference>
<dbReference type="EMBL" id="JAGQLJ010000018">
    <property type="protein sequence ID" value="MCA9380816.1"/>
    <property type="molecule type" value="Genomic_DNA"/>
</dbReference>
<gene>
    <name evidence="2" type="ORF">KC678_00965</name>
</gene>
<keyword evidence="1" id="KW-1133">Transmembrane helix</keyword>